<dbReference type="AlphaFoldDB" id="A0A875S5X7"/>
<dbReference type="RefSeq" id="XP_038778159.1">
    <property type="nucleotide sequence ID" value="XM_038922231.1"/>
</dbReference>
<keyword evidence="5" id="KW-1185">Reference proteome</keyword>
<dbReference type="PIRSF" id="PIRSF010044">
    <property type="entry name" value="UCP010044"/>
    <property type="match status" value="1"/>
</dbReference>
<dbReference type="OrthoDB" id="10260712at2759"/>
<reference evidence="4" key="1">
    <citation type="submission" date="2020-10" db="EMBL/GenBank/DDBJ databases">
        <authorList>
            <person name="Roach M.J.R."/>
        </authorList>
    </citation>
    <scope>NUCLEOTIDE SEQUENCE</scope>
    <source>
        <strain evidence="4">CBS 1945</strain>
    </source>
</reference>
<comment type="similarity">
    <text evidence="3">Belongs to the PSMG2 family.</text>
</comment>
<dbReference type="GO" id="GO:0005829">
    <property type="term" value="C:cytosol"/>
    <property type="evidence" value="ECO:0007669"/>
    <property type="project" value="TreeGrafter"/>
</dbReference>
<evidence type="ECO:0000313" key="5">
    <source>
        <dbReference type="Proteomes" id="UP000662931"/>
    </source>
</evidence>
<accession>A0A875S5X7</accession>
<dbReference type="GO" id="GO:0005634">
    <property type="term" value="C:nucleus"/>
    <property type="evidence" value="ECO:0007669"/>
    <property type="project" value="TreeGrafter"/>
</dbReference>
<dbReference type="KEGG" id="bnn:FOA43_001925"/>
<dbReference type="InterPro" id="IPR038389">
    <property type="entry name" value="PSMG2_sf"/>
</dbReference>
<dbReference type="Pfam" id="PF09754">
    <property type="entry name" value="PAC2"/>
    <property type="match status" value="1"/>
</dbReference>
<dbReference type="Gene3D" id="3.40.50.10900">
    <property type="entry name" value="PAC-like subunit"/>
    <property type="match status" value="2"/>
</dbReference>
<dbReference type="EMBL" id="CP064812">
    <property type="protein sequence ID" value="QPG74594.1"/>
    <property type="molecule type" value="Genomic_DNA"/>
</dbReference>
<dbReference type="PANTHER" id="PTHR12970">
    <property type="entry name" value="PROTEASOME ASSEMBLY CHAPERONE 2"/>
    <property type="match status" value="1"/>
</dbReference>
<protein>
    <recommendedName>
        <fullName evidence="1">Proteasome assembly chaperone 2</fullName>
    </recommendedName>
</protein>
<sequence length="297" mass="33696">MSFHTLSKLNPLDILESFTGSTLILPVVSIGNIPQLALDILVYNLPDVHLVGRLDSTWLYPLVGPADYIEGKPKSSETNVSTPLEVYYCQKYNVTLLQQRTPILPGSTQHFFIELIKPFIELCEFRRVIVLQSNDQGLRQDKYSNKRLQLWTNDLAKNLEISLNMESKESQMVSVNDCDEISPVGDFLFKKLEAEQEEQANKSIEMGRSTSNLFRLIDSARTMELSEAKVKKTEKRECIVLSAFAYEGDNTQDAKLMYESLIKMMGIEMGQITTPKSWKGVYGKEEVPTGLEYGLYA</sequence>
<dbReference type="PANTHER" id="PTHR12970:SF1">
    <property type="entry name" value="PROTEASOME ASSEMBLY CHAPERONE 2"/>
    <property type="match status" value="1"/>
</dbReference>
<evidence type="ECO:0000313" key="4">
    <source>
        <dbReference type="EMBL" id="QPG74594.1"/>
    </source>
</evidence>
<dbReference type="Proteomes" id="UP000662931">
    <property type="component" value="Chromosome 1"/>
</dbReference>
<evidence type="ECO:0000256" key="1">
    <source>
        <dbReference type="ARBA" id="ARBA00019186"/>
    </source>
</evidence>
<name>A0A875S5X7_EENNA</name>
<evidence type="ECO:0000256" key="2">
    <source>
        <dbReference type="ARBA" id="ARBA00023186"/>
    </source>
</evidence>
<dbReference type="GO" id="GO:0043248">
    <property type="term" value="P:proteasome assembly"/>
    <property type="evidence" value="ECO:0007669"/>
    <property type="project" value="TreeGrafter"/>
</dbReference>
<dbReference type="InterPro" id="IPR019151">
    <property type="entry name" value="Proteasome_assmbl_chaperone_2"/>
</dbReference>
<keyword evidence="2" id="KW-0143">Chaperone</keyword>
<dbReference type="GeneID" id="62195326"/>
<gene>
    <name evidence="4" type="ORF">FOA43_001925</name>
</gene>
<dbReference type="InterPro" id="IPR016562">
    <property type="entry name" value="Proteasome_assmbl_chp_2_euk"/>
</dbReference>
<organism evidence="4 5">
    <name type="scientific">Eeniella nana</name>
    <name type="common">Yeast</name>
    <name type="synonym">Brettanomyces nanus</name>
    <dbReference type="NCBI Taxonomy" id="13502"/>
    <lineage>
        <taxon>Eukaryota</taxon>
        <taxon>Fungi</taxon>
        <taxon>Dikarya</taxon>
        <taxon>Ascomycota</taxon>
        <taxon>Saccharomycotina</taxon>
        <taxon>Pichiomycetes</taxon>
        <taxon>Pichiales</taxon>
        <taxon>Pichiaceae</taxon>
        <taxon>Brettanomyces</taxon>
    </lineage>
</organism>
<evidence type="ECO:0000256" key="3">
    <source>
        <dbReference type="ARBA" id="ARBA00025745"/>
    </source>
</evidence>
<proteinExistence type="inferred from homology"/>